<name>A0ABY2QGF1_9SPHN</name>
<dbReference type="Pfam" id="PF12693">
    <property type="entry name" value="GspL_C"/>
    <property type="match status" value="1"/>
</dbReference>
<evidence type="ECO:0000256" key="3">
    <source>
        <dbReference type="ARBA" id="ARBA00022448"/>
    </source>
</evidence>
<keyword evidence="13" id="KW-1185">Reference proteome</keyword>
<keyword evidence="4" id="KW-1003">Cell membrane</keyword>
<reference evidence="12 13" key="1">
    <citation type="submission" date="2019-04" db="EMBL/GenBank/DDBJ databases">
        <title>Microbes associate with the intestines of laboratory mice.</title>
        <authorList>
            <person name="Navarre W."/>
            <person name="Wong E."/>
            <person name="Huang K.C."/>
            <person name="Tropini C."/>
            <person name="Ng K."/>
            <person name="Yu B."/>
        </authorList>
    </citation>
    <scope>NUCLEOTIDE SEQUENCE [LARGE SCALE GENOMIC DNA]</scope>
    <source>
        <strain evidence="12 13">NM83_B4-11</strain>
    </source>
</reference>
<protein>
    <submittedName>
        <fullName evidence="12">General secretion pathway protein GspL</fullName>
    </submittedName>
</protein>
<evidence type="ECO:0000256" key="7">
    <source>
        <dbReference type="ARBA" id="ARBA00022927"/>
    </source>
</evidence>
<dbReference type="InterPro" id="IPR025691">
    <property type="entry name" value="GspL_pp_dom"/>
</dbReference>
<evidence type="ECO:0000256" key="8">
    <source>
        <dbReference type="ARBA" id="ARBA00022989"/>
    </source>
</evidence>
<dbReference type="Pfam" id="PF05134">
    <property type="entry name" value="T2SSL"/>
    <property type="match status" value="1"/>
</dbReference>
<sequence length="367" mass="38043">MTATLLFLPPGADDPWQWLRIDRDAIVDRGEGLPEGDAGAVIAVAPADAVTLHWADIPARSAAQAAAAARILVSDASASPIERLHVAVGAAEAGGGETDPRERPIGVVAAERMRAWLDALAGIGIDPSAVIPAPMLLPRPDSGYVRAQFGPQSVVRGPSSGFADEARLTALITGDDSPESLGRDALDAAIVSAVSRPELDLRQGPFAKRRRRAIDWRLVRRLAVLGGLILLATLAIDVVRIAKYSAAADAADARAEAIARDGLPRGADQGDADRLLAERLARLRGPGAGFTATAAALSSAVRGVAGTELVALTFEPNGTLRATVAAEGEAQANQIVARLREAGFVVTASTFESNGQRLRGDVTVALP</sequence>
<evidence type="ECO:0000256" key="4">
    <source>
        <dbReference type="ARBA" id="ARBA00022475"/>
    </source>
</evidence>
<dbReference type="NCBIfam" id="TIGR01709">
    <property type="entry name" value="typeII_sec_gspL"/>
    <property type="match status" value="1"/>
</dbReference>
<dbReference type="PIRSF" id="PIRSF015761">
    <property type="entry name" value="Protein_L"/>
    <property type="match status" value="1"/>
</dbReference>
<evidence type="ECO:0000313" key="13">
    <source>
        <dbReference type="Proteomes" id="UP000308038"/>
    </source>
</evidence>
<evidence type="ECO:0000313" key="12">
    <source>
        <dbReference type="EMBL" id="THG37769.1"/>
    </source>
</evidence>
<accession>A0ABY2QGF1</accession>
<proteinExistence type="inferred from homology"/>
<evidence type="ECO:0000256" key="9">
    <source>
        <dbReference type="ARBA" id="ARBA00023136"/>
    </source>
</evidence>
<evidence type="ECO:0000259" key="10">
    <source>
        <dbReference type="Pfam" id="PF05134"/>
    </source>
</evidence>
<comment type="subcellular location">
    <subcellularLocation>
        <location evidence="1">Cell inner membrane</location>
        <topology evidence="1">Single-pass membrane protein</topology>
    </subcellularLocation>
</comment>
<evidence type="ECO:0000256" key="1">
    <source>
        <dbReference type="ARBA" id="ARBA00004377"/>
    </source>
</evidence>
<feature type="domain" description="GspL periplasmic" evidence="11">
    <location>
        <begin position="216"/>
        <end position="364"/>
    </location>
</feature>
<evidence type="ECO:0000259" key="11">
    <source>
        <dbReference type="Pfam" id="PF12693"/>
    </source>
</evidence>
<dbReference type="InterPro" id="IPR024230">
    <property type="entry name" value="GspL_cyto_dom"/>
</dbReference>
<evidence type="ECO:0000256" key="2">
    <source>
        <dbReference type="ARBA" id="ARBA00005318"/>
    </source>
</evidence>
<keyword evidence="3" id="KW-0813">Transport</keyword>
<dbReference type="SUPFAM" id="SSF53067">
    <property type="entry name" value="Actin-like ATPase domain"/>
    <property type="match status" value="1"/>
</dbReference>
<organism evidence="12 13">
    <name type="scientific">Sphingomonas olei</name>
    <dbReference type="NCBI Taxonomy" id="1886787"/>
    <lineage>
        <taxon>Bacteria</taxon>
        <taxon>Pseudomonadati</taxon>
        <taxon>Pseudomonadota</taxon>
        <taxon>Alphaproteobacteria</taxon>
        <taxon>Sphingomonadales</taxon>
        <taxon>Sphingomonadaceae</taxon>
        <taxon>Sphingomonas</taxon>
    </lineage>
</organism>
<dbReference type="RefSeq" id="WP_136452282.1">
    <property type="nucleotide sequence ID" value="NZ_SSTI01000015.1"/>
</dbReference>
<keyword evidence="8" id="KW-1133">Transmembrane helix</keyword>
<gene>
    <name evidence="12" type="ORF">E5988_15555</name>
</gene>
<evidence type="ECO:0000256" key="5">
    <source>
        <dbReference type="ARBA" id="ARBA00022519"/>
    </source>
</evidence>
<evidence type="ECO:0000256" key="6">
    <source>
        <dbReference type="ARBA" id="ARBA00022692"/>
    </source>
</evidence>
<dbReference type="Gene3D" id="3.30.420.380">
    <property type="match status" value="1"/>
</dbReference>
<keyword evidence="9" id="KW-0472">Membrane</keyword>
<dbReference type="InterPro" id="IPR007812">
    <property type="entry name" value="T2SS_protein-GspL"/>
</dbReference>
<keyword evidence="5" id="KW-0997">Cell inner membrane</keyword>
<comment type="caution">
    <text evidence="12">The sequence shown here is derived from an EMBL/GenBank/DDBJ whole genome shotgun (WGS) entry which is preliminary data.</text>
</comment>
<keyword evidence="7" id="KW-0653">Protein transport</keyword>
<dbReference type="EMBL" id="SSTI01000015">
    <property type="protein sequence ID" value="THG37769.1"/>
    <property type="molecule type" value="Genomic_DNA"/>
</dbReference>
<keyword evidence="6" id="KW-0812">Transmembrane</keyword>
<comment type="similarity">
    <text evidence="2">Belongs to the GSP L family.</text>
</comment>
<dbReference type="InterPro" id="IPR043129">
    <property type="entry name" value="ATPase_NBD"/>
</dbReference>
<dbReference type="Proteomes" id="UP000308038">
    <property type="component" value="Unassembled WGS sequence"/>
</dbReference>
<feature type="domain" description="GspL cytoplasmic actin-ATPase-like" evidence="10">
    <location>
        <begin position="44"/>
        <end position="159"/>
    </location>
</feature>